<dbReference type="InterPro" id="IPR029058">
    <property type="entry name" value="AB_hydrolase_fold"/>
</dbReference>
<evidence type="ECO:0000259" key="1">
    <source>
        <dbReference type="Pfam" id="PF00135"/>
    </source>
</evidence>
<dbReference type="Pfam" id="PF00135">
    <property type="entry name" value="COesterase"/>
    <property type="match status" value="1"/>
</dbReference>
<dbReference type="Gene3D" id="3.40.50.1820">
    <property type="entry name" value="alpha/beta hydrolase"/>
    <property type="match status" value="1"/>
</dbReference>
<gene>
    <name evidence="2" type="ORF">CLV98_103175</name>
</gene>
<accession>A0A316AMX3</accession>
<feature type="domain" description="Carboxylesterase type B" evidence="1">
    <location>
        <begin position="98"/>
        <end position="211"/>
    </location>
</feature>
<dbReference type="EMBL" id="QGDT01000003">
    <property type="protein sequence ID" value="PWJ58808.1"/>
    <property type="molecule type" value="Genomic_DNA"/>
</dbReference>
<evidence type="ECO:0000313" key="2">
    <source>
        <dbReference type="EMBL" id="PWJ58808.1"/>
    </source>
</evidence>
<comment type="caution">
    <text evidence="2">The sequence shown here is derived from an EMBL/GenBank/DDBJ whole genome shotgun (WGS) entry which is preliminary data.</text>
</comment>
<keyword evidence="3" id="KW-1185">Reference proteome</keyword>
<dbReference type="InterPro" id="IPR002018">
    <property type="entry name" value="CarbesteraseB"/>
</dbReference>
<dbReference type="AlphaFoldDB" id="A0A316AMX3"/>
<organism evidence="2 3">
    <name type="scientific">Dyadobacter jejuensis</name>
    <dbReference type="NCBI Taxonomy" id="1082580"/>
    <lineage>
        <taxon>Bacteria</taxon>
        <taxon>Pseudomonadati</taxon>
        <taxon>Bacteroidota</taxon>
        <taxon>Cytophagia</taxon>
        <taxon>Cytophagales</taxon>
        <taxon>Spirosomataceae</taxon>
        <taxon>Dyadobacter</taxon>
    </lineage>
</organism>
<dbReference type="Proteomes" id="UP000245880">
    <property type="component" value="Unassembled WGS sequence"/>
</dbReference>
<reference evidence="2 3" key="1">
    <citation type="submission" date="2018-03" db="EMBL/GenBank/DDBJ databases">
        <title>Genomic Encyclopedia of Archaeal and Bacterial Type Strains, Phase II (KMG-II): from individual species to whole genera.</title>
        <authorList>
            <person name="Goeker M."/>
        </authorList>
    </citation>
    <scope>NUCLEOTIDE SEQUENCE [LARGE SCALE GENOMIC DNA]</scope>
    <source>
        <strain evidence="2 3">DSM 100346</strain>
    </source>
</reference>
<proteinExistence type="predicted"/>
<evidence type="ECO:0000313" key="3">
    <source>
        <dbReference type="Proteomes" id="UP000245880"/>
    </source>
</evidence>
<protein>
    <submittedName>
        <fullName evidence="2">Carboxylesterase family protein</fullName>
    </submittedName>
</protein>
<sequence length="362" mass="40197">MLSVLFWCTHCFSHRTKTDPTPSGDTLVGVPIPEHPDFVLDTTRTSDTDSLLGASQRFGTQQIFELSELTHMDGQYSQQPDFSGKSTTLGFTFVAPHPDTMSRRPFILILHEGALLFGDRGLELEKAKLLAQKGFAVATIDYRLGFAGGSQQDACGSNSQEVAKAIYRATQDTFTALHFFLSQSEQFGLDSAQVFLAGSSAGAIVIASLAYMTERDFSSLFPGISSVLGPLDALQAHRQFKLRGLLTTTGFALPVSNQFRATNARPTLFFQKEKDDILPNILGPLFGCNHYFNCIGSDSLSKKLAEHGIATQLNIETGQGHLLAFPNQYIVDQYAAFIRRLWNKDYRQRIYKDYDLMMDQPY</sequence>
<dbReference type="SUPFAM" id="SSF53474">
    <property type="entry name" value="alpha/beta-Hydrolases"/>
    <property type="match status" value="1"/>
</dbReference>
<name>A0A316AMX3_9BACT</name>